<feature type="transmembrane region" description="Helical" evidence="6">
    <location>
        <begin position="143"/>
        <end position="167"/>
    </location>
</feature>
<feature type="transmembrane region" description="Helical" evidence="6">
    <location>
        <begin position="416"/>
        <end position="438"/>
    </location>
</feature>
<comment type="subcellular location">
    <subcellularLocation>
        <location evidence="1">Membrane</location>
        <topology evidence="1">Multi-pass membrane protein</topology>
    </subcellularLocation>
</comment>
<feature type="transmembrane region" description="Helical" evidence="6">
    <location>
        <begin position="250"/>
        <end position="275"/>
    </location>
</feature>
<evidence type="ECO:0000256" key="4">
    <source>
        <dbReference type="ARBA" id="ARBA00022989"/>
    </source>
</evidence>
<feature type="transmembrane region" description="Helical" evidence="6">
    <location>
        <begin position="179"/>
        <end position="199"/>
    </location>
</feature>
<reference evidence="7" key="1">
    <citation type="submission" date="2022-07" db="EMBL/GenBank/DDBJ databases">
        <title>Enhanced cultured diversity of the mouse gut microbiota enables custom-made synthetic communities.</title>
        <authorList>
            <person name="Afrizal A."/>
        </authorList>
    </citation>
    <scope>NUCLEOTIDE SEQUENCE</scope>
    <source>
        <strain evidence="7">DSM 28593</strain>
    </source>
</reference>
<keyword evidence="5 6" id="KW-0472">Membrane</keyword>
<keyword evidence="3 6" id="KW-0812">Transmembrane</keyword>
<proteinExistence type="inferred from homology"/>
<feature type="transmembrane region" description="Helical" evidence="6">
    <location>
        <begin position="324"/>
        <end position="346"/>
    </location>
</feature>
<name>A0AAE3HFP5_9FIRM</name>
<feature type="transmembrane region" description="Helical" evidence="6">
    <location>
        <begin position="39"/>
        <end position="60"/>
    </location>
</feature>
<dbReference type="Gene3D" id="1.10.4160.10">
    <property type="entry name" value="Hydantoin permease"/>
    <property type="match status" value="1"/>
</dbReference>
<comment type="similarity">
    <text evidence="2">Belongs to the purine-cytosine permease (2.A.39) family.</text>
</comment>
<dbReference type="PANTHER" id="PTHR30569">
    <property type="entry name" value="CYTOSINE TRANSPORTER CODB"/>
    <property type="match status" value="1"/>
</dbReference>
<feature type="transmembrane region" description="Helical" evidence="6">
    <location>
        <begin position="113"/>
        <end position="131"/>
    </location>
</feature>
<accession>A0AAE3HFP5</accession>
<evidence type="ECO:0000313" key="7">
    <source>
        <dbReference type="EMBL" id="MCR1899736.1"/>
    </source>
</evidence>
<dbReference type="AlphaFoldDB" id="A0AAE3HFP5"/>
<comment type="caution">
    <text evidence="7">The sequence shown here is derived from an EMBL/GenBank/DDBJ whole genome shotgun (WGS) entry which is preliminary data.</text>
</comment>
<evidence type="ECO:0000256" key="6">
    <source>
        <dbReference type="SAM" id="Phobius"/>
    </source>
</evidence>
<feature type="transmembrane region" description="Helical" evidence="6">
    <location>
        <begin position="352"/>
        <end position="373"/>
    </location>
</feature>
<dbReference type="Pfam" id="PF02133">
    <property type="entry name" value="Transp_cyt_pur"/>
    <property type="match status" value="1"/>
</dbReference>
<keyword evidence="4 6" id="KW-1133">Transmembrane helix</keyword>
<dbReference type="EMBL" id="JANKAS010000012">
    <property type="protein sequence ID" value="MCR1899736.1"/>
    <property type="molecule type" value="Genomic_DNA"/>
</dbReference>
<evidence type="ECO:0000256" key="1">
    <source>
        <dbReference type="ARBA" id="ARBA00004141"/>
    </source>
</evidence>
<keyword evidence="8" id="KW-1185">Reference proteome</keyword>
<gene>
    <name evidence="7" type="ORF">NSA47_12185</name>
</gene>
<dbReference type="Proteomes" id="UP001205748">
    <property type="component" value="Unassembled WGS sequence"/>
</dbReference>
<feature type="transmembrane region" description="Helical" evidence="6">
    <location>
        <begin position="394"/>
        <end position="410"/>
    </location>
</feature>
<dbReference type="PANTHER" id="PTHR30569:SF0">
    <property type="entry name" value="CYTOSINE PERMEASE"/>
    <property type="match status" value="1"/>
</dbReference>
<evidence type="ECO:0000256" key="3">
    <source>
        <dbReference type="ARBA" id="ARBA00022692"/>
    </source>
</evidence>
<dbReference type="InterPro" id="IPR001248">
    <property type="entry name" value="Pur-cyt_permease"/>
</dbReference>
<sequence length="452" mass="48053">MEPLSVQEEVCIEEKILIEEKAMIKDYERQPVPEGERQGWFTLGLVWIGGVISLSATALGGALGGGMSLNQAIISTLIGSFILAILSSICCIVGARTGLAMSLVSSYSLGKKGAMGVSIVTSVALFGWFGVQLDLFGDTLAQVIYNVLGLSVSPDIMIVFGGVLMTLTAMFGYKAIEKLSVAAVPLLAILLFGSLYIILKDFTFTQLMNAPVVGTPIPLGSAISMVIGSLAVGVIIGPDYSRYARTTKDAILSSTFGYFIGTVVVLGISAILAKATGESDIISILIGIGWGTGAMVVLILAQWTTNNTNIYSASLNFSILFKKIPKYVLTLGAGVIGTGLAIAGIYDNFISFLSFLSVLIPPVGGLYAADYFMNQKDYTFDNMDRIKEVRWPSLINWGISSAVAFLTTAPPTGMGIFTITGASGLDSFVVAFVIQIGINKFWHKNSILEEEK</sequence>
<dbReference type="InterPro" id="IPR030191">
    <property type="entry name" value="CodB"/>
</dbReference>
<feature type="transmembrane region" description="Helical" evidence="6">
    <location>
        <begin position="219"/>
        <end position="238"/>
    </location>
</feature>
<dbReference type="CDD" id="cd11484">
    <property type="entry name" value="SLC-NCS1sbd_CobB-like"/>
    <property type="match status" value="1"/>
</dbReference>
<feature type="transmembrane region" description="Helical" evidence="6">
    <location>
        <begin position="281"/>
        <end position="303"/>
    </location>
</feature>
<evidence type="ECO:0000256" key="5">
    <source>
        <dbReference type="ARBA" id="ARBA00023136"/>
    </source>
</evidence>
<organism evidence="7 8">
    <name type="scientific">Irregularibacter muris</name>
    <dbReference type="NCBI Taxonomy" id="1796619"/>
    <lineage>
        <taxon>Bacteria</taxon>
        <taxon>Bacillati</taxon>
        <taxon>Bacillota</taxon>
        <taxon>Clostridia</taxon>
        <taxon>Eubacteriales</taxon>
        <taxon>Eubacteriaceae</taxon>
        <taxon>Irregularibacter</taxon>
    </lineage>
</organism>
<evidence type="ECO:0000313" key="8">
    <source>
        <dbReference type="Proteomes" id="UP001205748"/>
    </source>
</evidence>
<feature type="transmembrane region" description="Helical" evidence="6">
    <location>
        <begin position="72"/>
        <end position="93"/>
    </location>
</feature>
<dbReference type="RefSeq" id="WP_257532388.1">
    <property type="nucleotide sequence ID" value="NZ_JANKAS010000012.1"/>
</dbReference>
<dbReference type="GO" id="GO:0005886">
    <property type="term" value="C:plasma membrane"/>
    <property type="evidence" value="ECO:0007669"/>
    <property type="project" value="TreeGrafter"/>
</dbReference>
<protein>
    <submittedName>
        <fullName evidence="7">Cytosine permease</fullName>
    </submittedName>
</protein>
<dbReference type="GO" id="GO:0015209">
    <property type="term" value="F:cytosine transmembrane transporter activity"/>
    <property type="evidence" value="ECO:0007669"/>
    <property type="project" value="InterPro"/>
</dbReference>
<evidence type="ECO:0000256" key="2">
    <source>
        <dbReference type="ARBA" id="ARBA00008974"/>
    </source>
</evidence>